<reference evidence="2" key="1">
    <citation type="journal article" date="2014" name="Cell">
        <title>The Architecture of a Scrambled Genome Reveals Massive Levels of Genomic Rearrangement during Development.</title>
        <authorList>
            <person name="Chen X."/>
            <person name="Bracht J.R."/>
            <person name="Goldman A.D."/>
            <person name="Dolzhenko E."/>
            <person name="Clay D.M."/>
            <person name="Swart E.C."/>
            <person name="Perlman D.H."/>
            <person name="Doak T.G."/>
            <person name="Stuart A."/>
            <person name="Amemiya C.T."/>
            <person name="Sebra R.P."/>
            <person name="Landweber L.F."/>
        </authorList>
    </citation>
    <scope>NUCLEOTIDE SEQUENCE [LARGE SCALE GENOMIC DNA]</scope>
    <source>
        <strain evidence="2">JRB310</strain>
    </source>
</reference>
<dbReference type="Proteomes" id="UP000053232">
    <property type="component" value="Unassembled WGS sequence"/>
</dbReference>
<proteinExistence type="predicted"/>
<evidence type="ECO:0000313" key="2">
    <source>
        <dbReference type="Proteomes" id="UP000053232"/>
    </source>
</evidence>
<sequence>MKELIDLSEVQCQGFDKIIHAKKGWSPQITRMTIMVCCPSTRSKIQKALMRRFKDRVDARRRGAKESDLWTERQKQHWKDINKEWIHEDLMPGKHIKAETLEVCMRQIEEVQFKDGQTSQVILPPISINDKGIGQLDK</sequence>
<comment type="caution">
    <text evidence="1">The sequence shown here is derived from an EMBL/GenBank/DDBJ whole genome shotgun (WGS) entry which is preliminary data.</text>
</comment>
<organism evidence="1 2">
    <name type="scientific">Oxytricha trifallax</name>
    <dbReference type="NCBI Taxonomy" id="1172189"/>
    <lineage>
        <taxon>Eukaryota</taxon>
        <taxon>Sar</taxon>
        <taxon>Alveolata</taxon>
        <taxon>Ciliophora</taxon>
        <taxon>Intramacronucleata</taxon>
        <taxon>Spirotrichea</taxon>
        <taxon>Stichotrichia</taxon>
        <taxon>Sporadotrichida</taxon>
        <taxon>Oxytrichidae</taxon>
        <taxon>Oxytrichinae</taxon>
        <taxon>Oxytricha</taxon>
    </lineage>
</organism>
<evidence type="ECO:0000313" key="1">
    <source>
        <dbReference type="EMBL" id="KEJ82584.1"/>
    </source>
</evidence>
<accession>A0A073HYT3</accession>
<dbReference type="AlphaFoldDB" id="A0A073HYT3"/>
<protein>
    <submittedName>
        <fullName evidence="1">Uncharacterized protein</fullName>
    </submittedName>
</protein>
<name>A0A073HYT3_9SPIT</name>
<keyword evidence="2" id="KW-1185">Reference proteome</keyword>
<gene>
    <name evidence="1" type="ORF">OXYTRIMIC_569</name>
</gene>
<dbReference type="EMBL" id="ARYC01014650">
    <property type="protein sequence ID" value="KEJ82584.1"/>
    <property type="molecule type" value="Genomic_DNA"/>
</dbReference>